<dbReference type="AlphaFoldDB" id="A0A0F9R032"/>
<dbReference type="EMBL" id="LAZR01001236">
    <property type="protein sequence ID" value="KKN48134.1"/>
    <property type="molecule type" value="Genomic_DNA"/>
</dbReference>
<proteinExistence type="predicted"/>
<comment type="caution">
    <text evidence="1">The sequence shown here is derived from an EMBL/GenBank/DDBJ whole genome shotgun (WGS) entry which is preliminary data.</text>
</comment>
<accession>A0A0F9R032</accession>
<gene>
    <name evidence="1" type="ORF">LCGC14_0655780</name>
</gene>
<name>A0A0F9R032_9ZZZZ</name>
<evidence type="ECO:0000313" key="1">
    <source>
        <dbReference type="EMBL" id="KKN48134.1"/>
    </source>
</evidence>
<protein>
    <submittedName>
        <fullName evidence="1">Uncharacterized protein</fullName>
    </submittedName>
</protein>
<organism evidence="1">
    <name type="scientific">marine sediment metagenome</name>
    <dbReference type="NCBI Taxonomy" id="412755"/>
    <lineage>
        <taxon>unclassified sequences</taxon>
        <taxon>metagenomes</taxon>
        <taxon>ecological metagenomes</taxon>
    </lineage>
</organism>
<reference evidence="1" key="1">
    <citation type="journal article" date="2015" name="Nature">
        <title>Complex archaea that bridge the gap between prokaryotes and eukaryotes.</title>
        <authorList>
            <person name="Spang A."/>
            <person name="Saw J.H."/>
            <person name="Jorgensen S.L."/>
            <person name="Zaremba-Niedzwiedzka K."/>
            <person name="Martijn J."/>
            <person name="Lind A.E."/>
            <person name="van Eijk R."/>
            <person name="Schleper C."/>
            <person name="Guy L."/>
            <person name="Ettema T.J."/>
        </authorList>
    </citation>
    <scope>NUCLEOTIDE SEQUENCE</scope>
</reference>
<sequence length="258" mass="27798">MKKQNILLATIFSVLAILLVLPVMSAAVMTSVINNPLNFTNHTGTMVANCTTSVHNVINVTFNGTNTAGVNSTIGIITNTTPTQTAWYSATMSVTGVTDGIDYNVSCFADNGTDQQVSTWNKNITFDSTNPVCSITKSHSKFAWKDTQLITWSATDAVSLVSTAVDVDGPEDQTTLQYTDTSRALTLTSQDTKYVGDWTANMTGTDRPGNTCTASATFKSYMPGEVDEEPTEPTDRAGKLLLLAIIVGIIWWISSKKK</sequence>